<organism evidence="2 3">
    <name type="scientific">Haloarcula amylolytica JCM 13557</name>
    <dbReference type="NCBI Taxonomy" id="1227452"/>
    <lineage>
        <taxon>Archaea</taxon>
        <taxon>Methanobacteriati</taxon>
        <taxon>Methanobacteriota</taxon>
        <taxon>Stenosarchaea group</taxon>
        <taxon>Halobacteria</taxon>
        <taxon>Halobacteriales</taxon>
        <taxon>Haloarculaceae</taxon>
        <taxon>Haloarcula</taxon>
    </lineage>
</organism>
<evidence type="ECO:0000256" key="1">
    <source>
        <dbReference type="SAM" id="MobiDB-lite"/>
    </source>
</evidence>
<dbReference type="AlphaFoldDB" id="M0KAL2"/>
<dbReference type="Proteomes" id="UP000011623">
    <property type="component" value="Unassembled WGS sequence"/>
</dbReference>
<protein>
    <submittedName>
        <fullName evidence="2">Uncharacterized protein</fullName>
    </submittedName>
</protein>
<feature type="region of interest" description="Disordered" evidence="1">
    <location>
        <begin position="1"/>
        <end position="26"/>
    </location>
</feature>
<reference evidence="2 3" key="1">
    <citation type="journal article" date="2014" name="PLoS Genet.">
        <title>Phylogenetically driven sequencing of extremely halophilic archaea reveals strategies for static and dynamic osmo-response.</title>
        <authorList>
            <person name="Becker E.A."/>
            <person name="Seitzer P.M."/>
            <person name="Tritt A."/>
            <person name="Larsen D."/>
            <person name="Krusor M."/>
            <person name="Yao A.I."/>
            <person name="Wu D."/>
            <person name="Madern D."/>
            <person name="Eisen J.A."/>
            <person name="Darling A.E."/>
            <person name="Facciotti M.T."/>
        </authorList>
    </citation>
    <scope>NUCLEOTIDE SEQUENCE [LARGE SCALE GENOMIC DNA]</scope>
    <source>
        <strain evidence="2 3">JCM 13557</strain>
    </source>
</reference>
<evidence type="ECO:0000313" key="3">
    <source>
        <dbReference type="Proteomes" id="UP000011623"/>
    </source>
</evidence>
<dbReference type="RefSeq" id="WP_008312868.1">
    <property type="nucleotide sequence ID" value="NZ_AOLW01000047.1"/>
</dbReference>
<dbReference type="EMBL" id="AOLW01000047">
    <property type="protein sequence ID" value="EMA17204.1"/>
    <property type="molecule type" value="Genomic_DNA"/>
</dbReference>
<gene>
    <name evidence="2" type="ORF">C442_18080</name>
</gene>
<proteinExistence type="predicted"/>
<dbReference type="PATRIC" id="fig|1227452.3.peg.3595"/>
<sequence length="75" mass="8202">MSGRSTSGDPLDGTDQCIAERPELDDTGETVDVRLTTMQCPVDGTQLSNRYRDDNRVECPACRGHFDVAEVIVDA</sequence>
<comment type="caution">
    <text evidence="2">The sequence shown here is derived from an EMBL/GenBank/DDBJ whole genome shotgun (WGS) entry which is preliminary data.</text>
</comment>
<evidence type="ECO:0000313" key="2">
    <source>
        <dbReference type="EMBL" id="EMA17204.1"/>
    </source>
</evidence>
<keyword evidence="3" id="KW-1185">Reference proteome</keyword>
<name>M0KAL2_9EURY</name>
<accession>M0KAL2</accession>